<dbReference type="EMBL" id="JAZDWZ010000010">
    <property type="protein sequence ID" value="MEE3928552.1"/>
    <property type="molecule type" value="Genomic_DNA"/>
</dbReference>
<gene>
    <name evidence="2" type="ORF">V2E24_03110</name>
</gene>
<feature type="domain" description="YlxR" evidence="1">
    <location>
        <begin position="13"/>
        <end position="86"/>
    </location>
</feature>
<protein>
    <submittedName>
        <fullName evidence="2">YlxR family protein</fullName>
    </submittedName>
</protein>
<evidence type="ECO:0000313" key="2">
    <source>
        <dbReference type="EMBL" id="MEE3928552.1"/>
    </source>
</evidence>
<dbReference type="Proteomes" id="UP001344817">
    <property type="component" value="Unassembled WGS sequence"/>
</dbReference>
<evidence type="ECO:0000313" key="3">
    <source>
        <dbReference type="Proteomes" id="UP001344817"/>
    </source>
</evidence>
<organism evidence="2 3">
    <name type="scientific">Mycoplasmopsis ciconiae</name>
    <dbReference type="NCBI Taxonomy" id="561067"/>
    <lineage>
        <taxon>Bacteria</taxon>
        <taxon>Bacillati</taxon>
        <taxon>Mycoplasmatota</taxon>
        <taxon>Mycoplasmoidales</taxon>
        <taxon>Metamycoplasmataceae</taxon>
        <taxon>Mycoplasmopsis</taxon>
    </lineage>
</organism>
<dbReference type="PANTHER" id="PTHR34215:SF1">
    <property type="entry name" value="YLXR DOMAIN-CONTAINING PROTEIN"/>
    <property type="match status" value="1"/>
</dbReference>
<dbReference type="InterPro" id="IPR037465">
    <property type="entry name" value="YlxR"/>
</dbReference>
<keyword evidence="3" id="KW-1185">Reference proteome</keyword>
<dbReference type="RefSeq" id="WP_330500965.1">
    <property type="nucleotide sequence ID" value="NZ_JAZDWZ010000010.1"/>
</dbReference>
<dbReference type="Gene3D" id="3.30.1230.10">
    <property type="entry name" value="YlxR-like"/>
    <property type="match status" value="1"/>
</dbReference>
<dbReference type="SUPFAM" id="SSF64376">
    <property type="entry name" value="YlxR-like"/>
    <property type="match status" value="1"/>
</dbReference>
<dbReference type="InterPro" id="IPR007393">
    <property type="entry name" value="YlxR_dom"/>
</dbReference>
<reference evidence="2" key="1">
    <citation type="submission" date="2024-01" db="EMBL/GenBank/DDBJ databases">
        <title>Genome sequence of Mycoplasma ciconiae type strain DSM 25251.</title>
        <authorList>
            <person name="Spergser J."/>
        </authorList>
    </citation>
    <scope>NUCLEOTIDE SEQUENCE [LARGE SCALE GENOMIC DNA]</scope>
    <source>
        <strain evidence="2">DSM 25251</strain>
    </source>
</reference>
<evidence type="ECO:0000259" key="1">
    <source>
        <dbReference type="Pfam" id="PF04296"/>
    </source>
</evidence>
<dbReference type="PANTHER" id="PTHR34215">
    <property type="entry name" value="BLL0784 PROTEIN"/>
    <property type="match status" value="1"/>
</dbReference>
<sequence length="101" mass="12209">MMNEKNKNINFTRKCVITHEILDISQLIRFDYNKKENLITLDLSRNKKGRGCYLKNDRALWDKFLKSKALNREFRTNVSLIVYEQLLKELEETIWLKNKTE</sequence>
<name>A0ABU7MM44_9BACT</name>
<comment type="caution">
    <text evidence="2">The sequence shown here is derived from an EMBL/GenBank/DDBJ whole genome shotgun (WGS) entry which is preliminary data.</text>
</comment>
<dbReference type="InterPro" id="IPR035931">
    <property type="entry name" value="YlxR-like_sf"/>
</dbReference>
<proteinExistence type="predicted"/>
<dbReference type="Pfam" id="PF04296">
    <property type="entry name" value="YlxR"/>
    <property type="match status" value="1"/>
</dbReference>
<accession>A0ABU7MM44</accession>